<dbReference type="EMBL" id="KZ824770">
    <property type="protein sequence ID" value="RAH87734.1"/>
    <property type="molecule type" value="Genomic_DNA"/>
</dbReference>
<proteinExistence type="predicted"/>
<dbReference type="AlphaFoldDB" id="A0A8T8XIK4"/>
<feature type="compositionally biased region" description="Low complexity" evidence="1">
    <location>
        <begin position="259"/>
        <end position="277"/>
    </location>
</feature>
<dbReference type="RefSeq" id="XP_025533628.1">
    <property type="nucleotide sequence ID" value="XM_025674868.1"/>
</dbReference>
<dbReference type="OrthoDB" id="4467350at2759"/>
<reference evidence="2 3" key="1">
    <citation type="submission" date="2018-02" db="EMBL/GenBank/DDBJ databases">
        <title>The genomes of Aspergillus section Nigri reveals drivers in fungal speciation.</title>
        <authorList>
            <consortium name="DOE Joint Genome Institute"/>
            <person name="Vesth T.C."/>
            <person name="Nybo J."/>
            <person name="Theobald S."/>
            <person name="Brandl J."/>
            <person name="Frisvad J.C."/>
            <person name="Nielsen K.F."/>
            <person name="Lyhne E.K."/>
            <person name="Kogle M.E."/>
            <person name="Kuo A."/>
            <person name="Riley R."/>
            <person name="Clum A."/>
            <person name="Nolan M."/>
            <person name="Lipzen A."/>
            <person name="Salamov A."/>
            <person name="Henrissat B."/>
            <person name="Wiebenga A."/>
            <person name="De vries R.P."/>
            <person name="Grigoriev I.V."/>
            <person name="Mortensen U.H."/>
            <person name="Andersen M.R."/>
            <person name="Baker S.E."/>
        </authorList>
    </citation>
    <scope>NUCLEOTIDE SEQUENCE [LARGE SCALE GENOMIC DNA]</scope>
    <source>
        <strain evidence="2 3">CBS 114.51</strain>
    </source>
</reference>
<sequence>MTTAFSKTSWALKKQVLVSLPEGDNPCLAKFYIDYDGEANQGTISLNFKANLTNSRGKVEQFSLNIPPSAVERYKVVQPTTETLFPESFLSKLPAQTHCISTVVTLTLQLHELGTVAGPPLIQSPNQEDPNFAALEKICKSSSLYIHFTQRQFNNGELDRLKSFFFTLKEGLGPKIFNHARKGRIERDGHVFGKMLDPPPYIEESESEQGKREDLPSYEHHLRGVHVGGKRRRDHSSIPPEDERRTRHVLTSPEPSCYSTEPNTPSISSPSPLSASIQPTHFTRASSLSRMEHDTLARIENLLQGASDDLIRHLLTRLGCRCPRTIPKPVESNLSFKPDALSSPKGGQIDPGVQAYIDRAIADQFQSDKLKMIFDSMVDKGVDQVFDACNMHETEFREQVEECNSEVRITANECVKDIQEQVQKCMDEIDEHVQQCMDDIKVQGEEVEMSAEEAKANVARLRRWFDMPSAQCFSERKIPTTITYCISLAGNVITVVRGDI</sequence>
<keyword evidence="3" id="KW-1185">Reference proteome</keyword>
<accession>A0A8T8XIK4</accession>
<feature type="region of interest" description="Disordered" evidence="1">
    <location>
        <begin position="190"/>
        <end position="277"/>
    </location>
</feature>
<dbReference type="GeneID" id="37178560"/>
<gene>
    <name evidence="2" type="ORF">BO86DRAFT_414796</name>
</gene>
<evidence type="ECO:0000313" key="3">
    <source>
        <dbReference type="Proteomes" id="UP000249497"/>
    </source>
</evidence>
<evidence type="ECO:0000256" key="1">
    <source>
        <dbReference type="SAM" id="MobiDB-lite"/>
    </source>
</evidence>
<dbReference type="Proteomes" id="UP000249497">
    <property type="component" value="Unassembled WGS sequence"/>
</dbReference>
<organism evidence="2 3">
    <name type="scientific">Aspergillus japonicus CBS 114.51</name>
    <dbReference type="NCBI Taxonomy" id="1448312"/>
    <lineage>
        <taxon>Eukaryota</taxon>
        <taxon>Fungi</taxon>
        <taxon>Dikarya</taxon>
        <taxon>Ascomycota</taxon>
        <taxon>Pezizomycotina</taxon>
        <taxon>Eurotiomycetes</taxon>
        <taxon>Eurotiomycetidae</taxon>
        <taxon>Eurotiales</taxon>
        <taxon>Aspergillaceae</taxon>
        <taxon>Aspergillus</taxon>
        <taxon>Aspergillus subgen. Circumdati</taxon>
    </lineage>
</organism>
<feature type="compositionally biased region" description="Basic and acidic residues" evidence="1">
    <location>
        <begin position="208"/>
        <end position="222"/>
    </location>
</feature>
<protein>
    <submittedName>
        <fullName evidence="2">Uncharacterized protein</fullName>
    </submittedName>
</protein>
<name>A0A8T8XIK4_ASPJA</name>
<evidence type="ECO:0000313" key="2">
    <source>
        <dbReference type="EMBL" id="RAH87734.1"/>
    </source>
</evidence>